<dbReference type="GO" id="GO:0004674">
    <property type="term" value="F:protein serine/threonine kinase activity"/>
    <property type="evidence" value="ECO:0007669"/>
    <property type="project" value="UniProtKB-KW"/>
</dbReference>
<dbReference type="WBParaSite" id="Hba_20601">
    <property type="protein sequence ID" value="Hba_20601"/>
    <property type="gene ID" value="Hba_20601"/>
</dbReference>
<dbReference type="GO" id="GO:0005634">
    <property type="term" value="C:nucleus"/>
    <property type="evidence" value="ECO:0007669"/>
    <property type="project" value="TreeGrafter"/>
</dbReference>
<dbReference type="PANTHER" id="PTHR45646:SF11">
    <property type="entry name" value="SERINE_THREONINE-PROTEIN KINASE DOA"/>
    <property type="match status" value="1"/>
</dbReference>
<reference evidence="8" key="1">
    <citation type="submission" date="2016-11" db="UniProtKB">
        <authorList>
            <consortium name="WormBaseParasite"/>
        </authorList>
    </citation>
    <scope>IDENTIFICATION</scope>
</reference>
<dbReference type="GO" id="GO:0005524">
    <property type="term" value="F:ATP binding"/>
    <property type="evidence" value="ECO:0007669"/>
    <property type="project" value="UniProtKB-KW"/>
</dbReference>
<dbReference type="PANTHER" id="PTHR45646">
    <property type="entry name" value="SERINE/THREONINE-PROTEIN KINASE DOA-RELATED"/>
    <property type="match status" value="1"/>
</dbReference>
<feature type="compositionally biased region" description="Basic residues" evidence="6">
    <location>
        <begin position="70"/>
        <end position="79"/>
    </location>
</feature>
<feature type="region of interest" description="Disordered" evidence="6">
    <location>
        <begin position="14"/>
        <end position="170"/>
    </location>
</feature>
<name>A0A1I7XTE0_HETBA</name>
<keyword evidence="5" id="KW-0067">ATP-binding</keyword>
<organism evidence="7 8">
    <name type="scientific">Heterorhabditis bacteriophora</name>
    <name type="common">Entomopathogenic nematode worm</name>
    <dbReference type="NCBI Taxonomy" id="37862"/>
    <lineage>
        <taxon>Eukaryota</taxon>
        <taxon>Metazoa</taxon>
        <taxon>Ecdysozoa</taxon>
        <taxon>Nematoda</taxon>
        <taxon>Chromadorea</taxon>
        <taxon>Rhabditida</taxon>
        <taxon>Rhabditina</taxon>
        <taxon>Rhabditomorpha</taxon>
        <taxon>Strongyloidea</taxon>
        <taxon>Heterorhabditidae</taxon>
        <taxon>Heterorhabditis</taxon>
    </lineage>
</organism>
<sequence length="565" mass="62685">MQHTYMNCFGMSFDSVSEESNSNELPPKNVSNGHHHSKDTDAMEISPSSSHERRSRRDSRDKERSGSPRYKSHSKKKRWERTPSCSPPFSRRRRSGGKTRRRKSSSSSSSDDPITALREQTTLCGELMRQHGDLADALRRNRDKKKKSKARKRDSSTSTSSSDGVRGGKSGEMASVSLISLPPACPPPQYMDANAQYMYLQQMQQMAPGLVVPPAVPPPPMPAIHLPPPPIPPVPGVNELSAPVPNPMLVNTGIPPPLPLQPAPPLIPNQPPPFPPSSMVPQPSSSRLPMPNISNITTKKRNYDRPVVLNKTKRDIDISNEWGSGFVEKYDILDQVGEGTYGQVYKAKDRITGLTYFCVLKVRYSTKVLQFNCYNTFWICRLMPTGAIDLLDKLLALDPKRRMSAKDALNHFWIKTLDSSSVPPLKLPQNQDCHELWSKKQRKERRSVHGRPAPPAAAPPPTVIAPVASNSSRQFERGNSNNGEGNGMNPGKEEALKQAMECAMRDPPDTAQLRAVMLYLSEEEAKDVYSSLKQAGVLGNANLSGDRSARDQIIQMLQDPMPNSM</sequence>
<feature type="compositionally biased region" description="Basic residues" evidence="6">
    <location>
        <begin position="90"/>
        <end position="104"/>
    </location>
</feature>
<evidence type="ECO:0000313" key="8">
    <source>
        <dbReference type="WBParaSite" id="Hba_20601"/>
    </source>
</evidence>
<evidence type="ECO:0000256" key="6">
    <source>
        <dbReference type="SAM" id="MobiDB-lite"/>
    </source>
</evidence>
<dbReference type="Gene3D" id="3.30.200.20">
    <property type="entry name" value="Phosphorylase Kinase, domain 1"/>
    <property type="match status" value="1"/>
</dbReference>
<feature type="region of interest" description="Disordered" evidence="6">
    <location>
        <begin position="473"/>
        <end position="492"/>
    </location>
</feature>
<feature type="compositionally biased region" description="Basic residues" evidence="6">
    <location>
        <begin position="141"/>
        <end position="152"/>
    </location>
</feature>
<dbReference type="Proteomes" id="UP000095283">
    <property type="component" value="Unplaced"/>
</dbReference>
<accession>A0A1I7XTE0</accession>
<dbReference type="AlphaFoldDB" id="A0A1I7XTE0"/>
<feature type="compositionally biased region" description="Basic and acidic residues" evidence="6">
    <location>
        <begin position="128"/>
        <end position="140"/>
    </location>
</feature>
<keyword evidence="2" id="KW-0808">Transferase</keyword>
<dbReference type="InterPro" id="IPR011009">
    <property type="entry name" value="Kinase-like_dom_sf"/>
</dbReference>
<proteinExistence type="predicted"/>
<feature type="compositionally biased region" description="Pro residues" evidence="6">
    <location>
        <begin position="452"/>
        <end position="463"/>
    </location>
</feature>
<feature type="region of interest" description="Disordered" evidence="6">
    <location>
        <begin position="260"/>
        <end position="288"/>
    </location>
</feature>
<evidence type="ECO:0000313" key="7">
    <source>
        <dbReference type="Proteomes" id="UP000095283"/>
    </source>
</evidence>
<keyword evidence="4" id="KW-0418">Kinase</keyword>
<feature type="region of interest" description="Disordered" evidence="6">
    <location>
        <begin position="440"/>
        <end position="466"/>
    </location>
</feature>
<dbReference type="GO" id="GO:0043484">
    <property type="term" value="P:regulation of RNA splicing"/>
    <property type="evidence" value="ECO:0007669"/>
    <property type="project" value="TreeGrafter"/>
</dbReference>
<keyword evidence="1" id="KW-0723">Serine/threonine-protein kinase</keyword>
<dbReference type="Gene3D" id="1.10.510.10">
    <property type="entry name" value="Transferase(Phosphotransferase) domain 1"/>
    <property type="match status" value="1"/>
</dbReference>
<feature type="compositionally biased region" description="Pro residues" evidence="6">
    <location>
        <begin position="260"/>
        <end position="278"/>
    </location>
</feature>
<evidence type="ECO:0000256" key="4">
    <source>
        <dbReference type="ARBA" id="ARBA00022777"/>
    </source>
</evidence>
<feature type="compositionally biased region" description="Low complexity" evidence="6">
    <location>
        <begin position="477"/>
        <end position="490"/>
    </location>
</feature>
<dbReference type="SUPFAM" id="SSF56112">
    <property type="entry name" value="Protein kinase-like (PK-like)"/>
    <property type="match status" value="2"/>
</dbReference>
<evidence type="ECO:0000256" key="2">
    <source>
        <dbReference type="ARBA" id="ARBA00022679"/>
    </source>
</evidence>
<dbReference type="InterPro" id="IPR051175">
    <property type="entry name" value="CLK_kinases"/>
</dbReference>
<evidence type="ECO:0000256" key="5">
    <source>
        <dbReference type="ARBA" id="ARBA00022840"/>
    </source>
</evidence>
<keyword evidence="7" id="KW-1185">Reference proteome</keyword>
<protein>
    <submittedName>
        <fullName evidence="8">Protein kinase domain-containing protein</fullName>
    </submittedName>
</protein>
<feature type="compositionally biased region" description="Polar residues" evidence="6">
    <location>
        <begin position="14"/>
        <end position="32"/>
    </location>
</feature>
<feature type="compositionally biased region" description="Basic residues" evidence="6">
    <location>
        <begin position="440"/>
        <end position="449"/>
    </location>
</feature>
<evidence type="ECO:0000256" key="1">
    <source>
        <dbReference type="ARBA" id="ARBA00022527"/>
    </source>
</evidence>
<keyword evidence="3" id="KW-0547">Nucleotide-binding</keyword>
<evidence type="ECO:0000256" key="3">
    <source>
        <dbReference type="ARBA" id="ARBA00022741"/>
    </source>
</evidence>